<name>A0ABV8QU38_9BACT</name>
<evidence type="ECO:0000313" key="2">
    <source>
        <dbReference type="Proteomes" id="UP001595907"/>
    </source>
</evidence>
<dbReference type="EMBL" id="JBHSCZ010000002">
    <property type="protein sequence ID" value="MFC4263381.1"/>
    <property type="molecule type" value="Genomic_DNA"/>
</dbReference>
<dbReference type="Proteomes" id="UP001595907">
    <property type="component" value="Unassembled WGS sequence"/>
</dbReference>
<dbReference type="PANTHER" id="PTHR33639">
    <property type="entry name" value="THIOL-DISULFIDE OXIDOREDUCTASE DCC"/>
    <property type="match status" value="1"/>
</dbReference>
<sequence length="137" mass="15613">MDNLTNNTAIVLFDGVCNLCNNSVQFIIKHDKKNIFKFASLQSAIGQQLLKTYELPTSNFSSFVLIQHNKTYTQSTAALKITQQLNGPIKLLYAFMIVPAFIRNKVYDVIAKNRYKWFGKREVCMLPSPQLASKFLS</sequence>
<evidence type="ECO:0000313" key="1">
    <source>
        <dbReference type="EMBL" id="MFC4263381.1"/>
    </source>
</evidence>
<accession>A0ABV8QU38</accession>
<dbReference type="PANTHER" id="PTHR33639:SF2">
    <property type="entry name" value="DUF393 DOMAIN-CONTAINING PROTEIN"/>
    <property type="match status" value="1"/>
</dbReference>
<comment type="caution">
    <text evidence="1">The sequence shown here is derived from an EMBL/GenBank/DDBJ whole genome shotgun (WGS) entry which is preliminary data.</text>
</comment>
<reference evidence="2" key="1">
    <citation type="journal article" date="2019" name="Int. J. Syst. Evol. Microbiol.">
        <title>The Global Catalogue of Microorganisms (GCM) 10K type strain sequencing project: providing services to taxonomists for standard genome sequencing and annotation.</title>
        <authorList>
            <consortium name="The Broad Institute Genomics Platform"/>
            <consortium name="The Broad Institute Genome Sequencing Center for Infectious Disease"/>
            <person name="Wu L."/>
            <person name="Ma J."/>
        </authorList>
    </citation>
    <scope>NUCLEOTIDE SEQUENCE [LARGE SCALE GENOMIC DNA]</scope>
    <source>
        <strain evidence="2">CECT 8289</strain>
    </source>
</reference>
<protein>
    <submittedName>
        <fullName evidence="1">Thiol-disulfide oxidoreductase DCC family protein</fullName>
    </submittedName>
</protein>
<dbReference type="RefSeq" id="WP_379709857.1">
    <property type="nucleotide sequence ID" value="NZ_JBHSCZ010000002.1"/>
</dbReference>
<dbReference type="InterPro" id="IPR052927">
    <property type="entry name" value="DCC_oxidoreductase"/>
</dbReference>
<proteinExistence type="predicted"/>
<dbReference type="InterPro" id="IPR007263">
    <property type="entry name" value="DCC1-like"/>
</dbReference>
<keyword evidence="2" id="KW-1185">Reference proteome</keyword>
<dbReference type="Pfam" id="PF04134">
    <property type="entry name" value="DCC1-like"/>
    <property type="match status" value="1"/>
</dbReference>
<gene>
    <name evidence="1" type="ORF">ACFOWM_10855</name>
</gene>
<organism evidence="1 2">
    <name type="scientific">Ferruginibacter yonginensis</name>
    <dbReference type="NCBI Taxonomy" id="1310416"/>
    <lineage>
        <taxon>Bacteria</taxon>
        <taxon>Pseudomonadati</taxon>
        <taxon>Bacteroidota</taxon>
        <taxon>Chitinophagia</taxon>
        <taxon>Chitinophagales</taxon>
        <taxon>Chitinophagaceae</taxon>
        <taxon>Ferruginibacter</taxon>
    </lineage>
</organism>